<dbReference type="Proteomes" id="UP000566995">
    <property type="component" value="Unassembled WGS sequence"/>
</dbReference>
<name>A0A7W7KFP0_PSENT</name>
<protein>
    <submittedName>
        <fullName evidence="1">Uncharacterized protein</fullName>
    </submittedName>
</protein>
<reference evidence="1 2" key="1">
    <citation type="submission" date="2020-08" db="EMBL/GenBank/DDBJ databases">
        <title>Functional genomics of gut bacteria from endangered species of beetles.</title>
        <authorList>
            <person name="Carlos-Shanley C."/>
        </authorList>
    </citation>
    <scope>NUCLEOTIDE SEQUENCE [LARGE SCALE GENOMIC DNA]</scope>
    <source>
        <strain evidence="1 2">S00179</strain>
    </source>
</reference>
<dbReference type="AlphaFoldDB" id="A0A7W7KFP0"/>
<dbReference type="EMBL" id="JACHLI010000001">
    <property type="protein sequence ID" value="MBB4861228.1"/>
    <property type="molecule type" value="Genomic_DNA"/>
</dbReference>
<proteinExistence type="predicted"/>
<organism evidence="1 2">
    <name type="scientific">Pseudomonas nitroreducens</name>
    <dbReference type="NCBI Taxonomy" id="46680"/>
    <lineage>
        <taxon>Bacteria</taxon>
        <taxon>Pseudomonadati</taxon>
        <taxon>Pseudomonadota</taxon>
        <taxon>Gammaproteobacteria</taxon>
        <taxon>Pseudomonadales</taxon>
        <taxon>Pseudomonadaceae</taxon>
        <taxon>Pseudomonas</taxon>
    </lineage>
</organism>
<evidence type="ECO:0000313" key="2">
    <source>
        <dbReference type="Proteomes" id="UP000566995"/>
    </source>
</evidence>
<accession>A0A7W7KFP0</accession>
<sequence length="67" mass="7575">MSHNCSKCGSHNTHKFNYEHFRVDYLDTSIDFHGIQGHQCLDCRNLDLSPACQAKVDQVDIAIRAGL</sequence>
<gene>
    <name evidence="1" type="ORF">HNP46_000039</name>
</gene>
<evidence type="ECO:0000313" key="1">
    <source>
        <dbReference type="EMBL" id="MBB4861228.1"/>
    </source>
</evidence>
<comment type="caution">
    <text evidence="1">The sequence shown here is derived from an EMBL/GenBank/DDBJ whole genome shotgun (WGS) entry which is preliminary data.</text>
</comment>